<dbReference type="Proteomes" id="UP000532247">
    <property type="component" value="Unassembled WGS sequence"/>
</dbReference>
<keyword evidence="1" id="KW-0472">Membrane</keyword>
<reference evidence="2 3" key="1">
    <citation type="submission" date="2019-09" db="EMBL/GenBank/DDBJ databases">
        <title>Draft genome sequencing and comparative genomics of hatchery-associated Vibrios.</title>
        <authorList>
            <person name="Kehlet-Delgado H."/>
            <person name="Mueller R.S."/>
        </authorList>
    </citation>
    <scope>NUCLEOTIDE SEQUENCE [LARGE SCALE GENOMIC DNA]</scope>
    <source>
        <strain evidence="2 3">081416A</strain>
    </source>
</reference>
<organism evidence="2 3">
    <name type="scientific">Vibrio alginolyticus</name>
    <dbReference type="NCBI Taxonomy" id="663"/>
    <lineage>
        <taxon>Bacteria</taxon>
        <taxon>Pseudomonadati</taxon>
        <taxon>Pseudomonadota</taxon>
        <taxon>Gammaproteobacteria</taxon>
        <taxon>Vibrionales</taxon>
        <taxon>Vibrionaceae</taxon>
        <taxon>Vibrio</taxon>
    </lineage>
</organism>
<evidence type="ECO:0000256" key="1">
    <source>
        <dbReference type="SAM" id="Phobius"/>
    </source>
</evidence>
<dbReference type="EMBL" id="VTYF01000015">
    <property type="protein sequence ID" value="NOI11225.1"/>
    <property type="molecule type" value="Genomic_DNA"/>
</dbReference>
<keyword evidence="1" id="KW-1133">Transmembrane helix</keyword>
<sequence length="205" mass="23480">MSEAAKIDENRRESIKILKFVIAGLVAINIISIYGLIRSFETRQIWVSPDLSSGQMVINSGPYRSYVYSFTYQLINGVWTWAESADKEYPITIQSLAPYMGKGLRKRFESELADLKGRNVAKGRSRVVKEIIPQDISDMVSPITSDRSVVFIDIEIVDRLDETIVSWRRERFSFVVAVDTSNIYENKYGLVVEDYYKTPKTLDAQ</sequence>
<proteinExistence type="predicted"/>
<comment type="caution">
    <text evidence="2">The sequence shown here is derived from an EMBL/GenBank/DDBJ whole genome shotgun (WGS) entry which is preliminary data.</text>
</comment>
<dbReference type="Pfam" id="PF11444">
    <property type="entry name" value="DUF2895"/>
    <property type="match status" value="1"/>
</dbReference>
<keyword evidence="1" id="KW-0812">Transmembrane</keyword>
<dbReference type="RefSeq" id="WP_025443204.1">
    <property type="nucleotide sequence ID" value="NZ_JAFLNX010000017.1"/>
</dbReference>
<evidence type="ECO:0000313" key="2">
    <source>
        <dbReference type="EMBL" id="NOI11225.1"/>
    </source>
</evidence>
<feature type="transmembrane region" description="Helical" evidence="1">
    <location>
        <begin position="20"/>
        <end position="37"/>
    </location>
</feature>
<name>A0A7Y4B5X0_VIBAL</name>
<protein>
    <submittedName>
        <fullName evidence="2">DUF2895 family protein</fullName>
    </submittedName>
</protein>
<gene>
    <name evidence="2" type="ORF">F0254_20530</name>
</gene>
<dbReference type="InterPro" id="IPR021548">
    <property type="entry name" value="DUF2895"/>
</dbReference>
<dbReference type="AlphaFoldDB" id="A0A7Y4B5X0"/>
<accession>A0A7Y4B5X0</accession>
<evidence type="ECO:0000313" key="3">
    <source>
        <dbReference type="Proteomes" id="UP000532247"/>
    </source>
</evidence>